<dbReference type="RefSeq" id="WP_267164452.1">
    <property type="nucleotide sequence ID" value="NZ_CP112975.1"/>
</dbReference>
<comment type="caution">
    <text evidence="2">The sequence shown here is derived from an EMBL/GenBank/DDBJ whole genome shotgun (WGS) entry which is preliminary data.</text>
</comment>
<dbReference type="EMBL" id="JBHSZI010000005">
    <property type="protein sequence ID" value="MFC7059974.1"/>
    <property type="molecule type" value="Genomic_DNA"/>
</dbReference>
<dbReference type="AlphaFoldDB" id="A0ABD5W796"/>
<evidence type="ECO:0000313" key="2">
    <source>
        <dbReference type="EMBL" id="MFC7060041.1"/>
    </source>
</evidence>
<proteinExistence type="predicted"/>
<keyword evidence="3" id="KW-1185">Reference proteome</keyword>
<evidence type="ECO:0000313" key="1">
    <source>
        <dbReference type="EMBL" id="MFC7059974.1"/>
    </source>
</evidence>
<organism evidence="2 3">
    <name type="scientific">Halovenus salina</name>
    <dbReference type="NCBI Taxonomy" id="1510225"/>
    <lineage>
        <taxon>Archaea</taxon>
        <taxon>Methanobacteriati</taxon>
        <taxon>Methanobacteriota</taxon>
        <taxon>Stenosarchaea group</taxon>
        <taxon>Halobacteria</taxon>
        <taxon>Halobacteriales</taxon>
        <taxon>Haloarculaceae</taxon>
        <taxon>Halovenus</taxon>
    </lineage>
</organism>
<reference evidence="3" key="2">
    <citation type="journal article" date="2019" name="Int. J. Syst. Evol. Microbiol.">
        <title>The Global Catalogue of Microorganisms (GCM) 10K type strain sequencing project: providing services to taxonomists for standard genome sequencing and annotation.</title>
        <authorList>
            <consortium name="The Broad Institute Genomics Platform"/>
            <consortium name="The Broad Institute Genome Sequencing Center for Infectious Disease"/>
            <person name="Wu L."/>
            <person name="Ma J."/>
        </authorList>
    </citation>
    <scope>NUCLEOTIDE SEQUENCE [LARGE SCALE GENOMIC DNA]</scope>
    <source>
        <strain evidence="3">JCM 30072</strain>
    </source>
</reference>
<accession>A0ABD5W796</accession>
<dbReference type="GeneID" id="76632390"/>
<sequence>MNLVSRNLTDVAKRLNADIDEAAYDSYDLTDSDREVVGNYLSVF</sequence>
<dbReference type="EMBL" id="JBHSZI010000005">
    <property type="protein sequence ID" value="MFC7060041.1"/>
    <property type="molecule type" value="Genomic_DNA"/>
</dbReference>
<gene>
    <name evidence="1" type="ORF">ACFQQG_19370</name>
    <name evidence="2" type="ORF">ACFQQG_19805</name>
</gene>
<dbReference type="Proteomes" id="UP001596445">
    <property type="component" value="Unassembled WGS sequence"/>
</dbReference>
<evidence type="ECO:0000313" key="3">
    <source>
        <dbReference type="Proteomes" id="UP001596445"/>
    </source>
</evidence>
<name>A0ABD5W796_9EURY</name>
<reference evidence="2" key="3">
    <citation type="submission" date="2024-09" db="EMBL/GenBank/DDBJ databases">
        <authorList>
            <person name="Sun Q."/>
        </authorList>
    </citation>
    <scope>NUCLEOTIDE SEQUENCE</scope>
    <source>
        <strain evidence="2">CGMCC 1.12553</strain>
    </source>
</reference>
<protein>
    <submittedName>
        <fullName evidence="2">Uncharacterized protein</fullName>
    </submittedName>
</protein>
<reference evidence="2" key="1">
    <citation type="journal article" date="2014" name="Int. J. Syst. Evol. Microbiol.">
        <title>Complete genome sequence of Corynebacterium casei LMG S-19264T (=DSM 44701T), isolated from a smear-ripened cheese.</title>
        <authorList>
            <consortium name="US DOE Joint Genome Institute (JGI-PGF)"/>
            <person name="Walter F."/>
            <person name="Albersmeier A."/>
            <person name="Kalinowski J."/>
            <person name="Ruckert C."/>
        </authorList>
    </citation>
    <scope>NUCLEOTIDE SEQUENCE [LARGE SCALE GENOMIC DNA]</scope>
    <source>
        <strain evidence="2">CGMCC 1.12553</strain>
    </source>
</reference>